<feature type="domain" description="Ig-like" evidence="22">
    <location>
        <begin position="1618"/>
        <end position="1700"/>
    </location>
</feature>
<feature type="domain" description="Ig-like" evidence="22">
    <location>
        <begin position="667"/>
        <end position="723"/>
    </location>
</feature>
<evidence type="ECO:0000259" key="23">
    <source>
        <dbReference type="PROSITE" id="PS50853"/>
    </source>
</evidence>
<comment type="caution">
    <text evidence="24">The sequence shown here is derived from an EMBL/GenBank/DDBJ whole genome shotgun (WGS) entry which is preliminary data.</text>
</comment>
<dbReference type="FunFam" id="2.60.40.10:FF:001084">
    <property type="entry name" value="obscurin-like isoform X3"/>
    <property type="match status" value="1"/>
</dbReference>
<dbReference type="InterPro" id="IPR036179">
    <property type="entry name" value="Ig-like_dom_sf"/>
</dbReference>
<dbReference type="SMART" id="SM00409">
    <property type="entry name" value="IG"/>
    <property type="match status" value="22"/>
</dbReference>
<comment type="catalytic activity">
    <reaction evidence="21">
        <text>L-seryl-[protein] + ATP = O-phospho-L-seryl-[protein] + ADP + H(+)</text>
        <dbReference type="Rhea" id="RHEA:17989"/>
        <dbReference type="Rhea" id="RHEA-COMP:9863"/>
        <dbReference type="Rhea" id="RHEA-COMP:11604"/>
        <dbReference type="ChEBI" id="CHEBI:15378"/>
        <dbReference type="ChEBI" id="CHEBI:29999"/>
        <dbReference type="ChEBI" id="CHEBI:30616"/>
        <dbReference type="ChEBI" id="CHEBI:83421"/>
        <dbReference type="ChEBI" id="CHEBI:456216"/>
        <dbReference type="EC" id="2.7.11.1"/>
    </reaction>
</comment>
<feature type="domain" description="Ig-like" evidence="22">
    <location>
        <begin position="1034"/>
        <end position="1100"/>
    </location>
</feature>
<dbReference type="FunFam" id="2.60.40.10:FF:000148">
    <property type="entry name" value="titin isoform X1"/>
    <property type="match status" value="1"/>
</dbReference>
<evidence type="ECO:0000256" key="7">
    <source>
        <dbReference type="ARBA" id="ARBA00022527"/>
    </source>
</evidence>
<dbReference type="InterPro" id="IPR003599">
    <property type="entry name" value="Ig_sub"/>
</dbReference>
<evidence type="ECO:0000256" key="13">
    <source>
        <dbReference type="ARBA" id="ARBA00022777"/>
    </source>
</evidence>
<evidence type="ECO:0000256" key="15">
    <source>
        <dbReference type="ARBA" id="ARBA00022842"/>
    </source>
</evidence>
<dbReference type="SMART" id="SM00408">
    <property type="entry name" value="IGc2"/>
    <property type="match status" value="18"/>
</dbReference>
<dbReference type="InterPro" id="IPR013106">
    <property type="entry name" value="Ig_V-set"/>
</dbReference>
<keyword evidence="8" id="KW-0597">Phosphoprotein</keyword>
<keyword evidence="9" id="KW-0808">Transferase</keyword>
<feature type="domain" description="Ig-like" evidence="22">
    <location>
        <begin position="838"/>
        <end position="916"/>
    </location>
</feature>
<keyword evidence="12" id="KW-0547">Nucleotide-binding</keyword>
<dbReference type="CDD" id="cd00063">
    <property type="entry name" value="FN3"/>
    <property type="match status" value="1"/>
</dbReference>
<organism evidence="24 25">
    <name type="scientific">Callipepla squamata</name>
    <name type="common">Scaled quail</name>
    <dbReference type="NCBI Taxonomy" id="9009"/>
    <lineage>
        <taxon>Eukaryota</taxon>
        <taxon>Metazoa</taxon>
        <taxon>Chordata</taxon>
        <taxon>Craniata</taxon>
        <taxon>Vertebrata</taxon>
        <taxon>Euteleostomi</taxon>
        <taxon>Archelosauria</taxon>
        <taxon>Archosauria</taxon>
        <taxon>Dinosauria</taxon>
        <taxon>Saurischia</taxon>
        <taxon>Theropoda</taxon>
        <taxon>Coelurosauria</taxon>
        <taxon>Aves</taxon>
        <taxon>Neognathae</taxon>
        <taxon>Galloanserae</taxon>
        <taxon>Galliformes</taxon>
        <taxon>Odontophoridae</taxon>
        <taxon>Callipepla</taxon>
    </lineage>
</organism>
<accession>A0A226NDV4</accession>
<comment type="catalytic activity">
    <reaction evidence="20">
        <text>L-threonyl-[protein] + ATP = O-phospho-L-threonyl-[protein] + ADP + H(+)</text>
        <dbReference type="Rhea" id="RHEA:46608"/>
        <dbReference type="Rhea" id="RHEA-COMP:11060"/>
        <dbReference type="Rhea" id="RHEA-COMP:11605"/>
        <dbReference type="ChEBI" id="CHEBI:15378"/>
        <dbReference type="ChEBI" id="CHEBI:30013"/>
        <dbReference type="ChEBI" id="CHEBI:30616"/>
        <dbReference type="ChEBI" id="CHEBI:61977"/>
        <dbReference type="ChEBI" id="CHEBI:456216"/>
        <dbReference type="EC" id="2.7.11.1"/>
    </reaction>
</comment>
<evidence type="ECO:0000256" key="1">
    <source>
        <dbReference type="ARBA" id="ARBA00001946"/>
    </source>
</evidence>
<dbReference type="InterPro" id="IPR003598">
    <property type="entry name" value="Ig_sub2"/>
</dbReference>
<feature type="domain" description="Fibronectin type-III" evidence="23">
    <location>
        <begin position="464"/>
        <end position="559"/>
    </location>
</feature>
<evidence type="ECO:0000256" key="17">
    <source>
        <dbReference type="ARBA" id="ARBA00023157"/>
    </source>
</evidence>
<feature type="domain" description="Ig-like" evidence="22">
    <location>
        <begin position="227"/>
        <end position="305"/>
    </location>
</feature>
<dbReference type="EMBL" id="MCFN01000090">
    <property type="protein sequence ID" value="OXB65540.1"/>
    <property type="molecule type" value="Genomic_DNA"/>
</dbReference>
<evidence type="ECO:0000259" key="22">
    <source>
        <dbReference type="PROSITE" id="PS50835"/>
    </source>
</evidence>
<feature type="domain" description="Ig-like" evidence="22">
    <location>
        <begin position="942"/>
        <end position="1008"/>
    </location>
</feature>
<feature type="domain" description="Ig-like" evidence="22">
    <location>
        <begin position="1361"/>
        <end position="1429"/>
    </location>
</feature>
<evidence type="ECO:0000256" key="19">
    <source>
        <dbReference type="ARBA" id="ARBA00023319"/>
    </source>
</evidence>
<dbReference type="CDD" id="cd00096">
    <property type="entry name" value="Ig"/>
    <property type="match status" value="3"/>
</dbReference>
<evidence type="ECO:0000256" key="9">
    <source>
        <dbReference type="ARBA" id="ARBA00022679"/>
    </source>
</evidence>
<keyword evidence="17" id="KW-1015">Disulfide bond</keyword>
<dbReference type="SMART" id="SM00060">
    <property type="entry name" value="FN3"/>
    <property type="match status" value="1"/>
</dbReference>
<dbReference type="GO" id="GO:0003007">
    <property type="term" value="P:heart morphogenesis"/>
    <property type="evidence" value="ECO:0007669"/>
    <property type="project" value="UniProtKB-ARBA"/>
</dbReference>
<dbReference type="Pfam" id="PF07679">
    <property type="entry name" value="I-set"/>
    <property type="match status" value="23"/>
</dbReference>
<dbReference type="GO" id="GO:0004674">
    <property type="term" value="F:protein serine/threonine kinase activity"/>
    <property type="evidence" value="ECO:0007669"/>
    <property type="project" value="UniProtKB-KW"/>
</dbReference>
<dbReference type="SMART" id="SM00406">
    <property type="entry name" value="IGv"/>
    <property type="match status" value="9"/>
</dbReference>
<dbReference type="Proteomes" id="UP000198323">
    <property type="component" value="Unassembled WGS sequence"/>
</dbReference>
<dbReference type="GO" id="GO:0005524">
    <property type="term" value="F:ATP binding"/>
    <property type="evidence" value="ECO:0007669"/>
    <property type="project" value="UniProtKB-KW"/>
</dbReference>
<keyword evidence="18" id="KW-0539">Nucleus</keyword>
<evidence type="ECO:0000256" key="8">
    <source>
        <dbReference type="ARBA" id="ARBA00022553"/>
    </source>
</evidence>
<keyword evidence="11" id="KW-0677">Repeat</keyword>
<dbReference type="SUPFAM" id="SSF49265">
    <property type="entry name" value="Fibronectin type III"/>
    <property type="match status" value="1"/>
</dbReference>
<dbReference type="EC" id="2.7.11.1" evidence="5"/>
<dbReference type="PANTHER" id="PTHR35971:SF4">
    <property type="entry name" value="OBSCURIN"/>
    <property type="match status" value="1"/>
</dbReference>
<dbReference type="GO" id="GO:0046872">
    <property type="term" value="F:metal ion binding"/>
    <property type="evidence" value="ECO:0007669"/>
    <property type="project" value="UniProtKB-KW"/>
</dbReference>
<protein>
    <recommendedName>
        <fullName evidence="5">non-specific serine/threonine protein kinase</fullName>
        <ecNumber evidence="5">2.7.11.1</ecNumber>
    </recommendedName>
</protein>
<dbReference type="PROSITE" id="PS50835">
    <property type="entry name" value="IG_LIKE"/>
    <property type="match status" value="18"/>
</dbReference>
<evidence type="ECO:0000256" key="14">
    <source>
        <dbReference type="ARBA" id="ARBA00022840"/>
    </source>
</evidence>
<dbReference type="PANTHER" id="PTHR35971">
    <property type="entry name" value="SI:DKEY-31G6.6"/>
    <property type="match status" value="1"/>
</dbReference>
<evidence type="ECO:0000256" key="21">
    <source>
        <dbReference type="ARBA" id="ARBA00048679"/>
    </source>
</evidence>
<evidence type="ECO:0000256" key="10">
    <source>
        <dbReference type="ARBA" id="ARBA00022723"/>
    </source>
</evidence>
<keyword evidence="19" id="KW-0393">Immunoglobulin domain</keyword>
<dbReference type="FunFam" id="2.60.40.10:FF:001652">
    <property type="entry name" value="Uncharacterized protein"/>
    <property type="match status" value="3"/>
</dbReference>
<dbReference type="Pfam" id="PF00041">
    <property type="entry name" value="fn3"/>
    <property type="match status" value="1"/>
</dbReference>
<name>A0A226NDV4_CALSU</name>
<dbReference type="Gene3D" id="2.60.40.10">
    <property type="entry name" value="Immunoglobulins"/>
    <property type="match status" value="27"/>
</dbReference>
<feature type="domain" description="Ig-like" evidence="22">
    <location>
        <begin position="2301"/>
        <end position="2384"/>
    </location>
</feature>
<evidence type="ECO:0000256" key="11">
    <source>
        <dbReference type="ARBA" id="ARBA00022737"/>
    </source>
</evidence>
<evidence type="ECO:0000256" key="16">
    <source>
        <dbReference type="ARBA" id="ARBA00022860"/>
    </source>
</evidence>
<feature type="domain" description="Ig-like" evidence="22">
    <location>
        <begin position="1706"/>
        <end position="1799"/>
    </location>
</feature>
<dbReference type="FunFam" id="2.60.40.10:FF:000502">
    <property type="entry name" value="obscurin-like protein 1 isoform X2"/>
    <property type="match status" value="1"/>
</dbReference>
<sequence length="2395" mass="268048">DGDLYQLTIYDLSLEDSGQYICRAKNTIGEAFAAVSIKVGEETTVTESAPYFIQKPSSIKVTLGEDAMFKCKVQGSPPLSVNWEKDGRHLRNRADAGRFQIESAGESNALTIQCARLGDSGTYTCRAENLIGSASASAALVVETQGSSNPGSHFDTSKTTSLLSHLQKRREEIRKMDISHGALDAQSYSKTEGLSGIGYSLSRDYERAASLGARNAVLGTLTRTCSVTEGKHAKLSCYVTGEPKPEIVWKKDNEVIVEGRRHVIYEDDQENFVLKILYCKQVDNGLYTCTASNLAGQTYSSVLVTVKEPPIPFKEKLKDLEVWEKESATFQCEVPVPSTETAWFKEETKLRQSKKYNIEEEGTYRRLTVQNVTADDDAVYICEMKEGSRTIAELSVQGNIIKKLPRKTAVSVNDTAIFCVELDNECQNICWLKNSEEVKPSDRISITRSGKQHTMIIRECTMEDAVDPVVKNKTETSVTLAWSPPKMHRPIPIDGYIVERKKLTGFTWVRCHESNVPVPEFTVSNLSEEADYQFRVSAVNVHGQSPYLEFPGSVHLEPVLAVKSPLTTGEAVPGGDAVFTIDLTTICSGTWYLNGKILQESETYIIKRTQTTHSLIIKNVTKNDDGAEVKFVAKNIDVSTKMRVRGAAVRFTNKSKDVEKISARLREEARLQAELSDTDATVKWVKDGKELQASEKYELQIAGKRRILKIRSVAMEDAGTYQCICEGDKMLYQLSVKALANFVNKEKTGGVIRATAGKQVEFVSETSEANVMVKWYKNNKEITTSKKFTMEDKGKLHKLVASAVTKEDEGTYICKIGEDTLIFDLKVSDEAVNFVNKPKTTPEISVSPSENLELVCEVSAASGAVVWKKDQTEVKQDQRTTIISQGTLRKLIVKNVTLKDQGSYTCETKDDKATFQVKVREKEDVFTNKDKVKKEVKAALTENATLSCEVAQDKTEVKWYKEGKLITSSKKFKVESEGKSRRLVVSQVEKKDAGEYTCEAAGQKMTFKIVVTEAEDAFVNKEKVQKEVKAAPTENAMLSCEVAQDKTEVKWYKEGKLITSSKKFKVETEGKSRRLVVSQVEKKDAGEYTCEAAGQKMTFKIVVTEAEDAFINKEKVQKEVKAAPTENATLSCEVAQDKTEVKWYKEGKLITSSKKFKVESEGKSRRLVVSQVEKKDAGEYTCEAAGQKMTFKIVVTEAEDAFVNKEKVQKEVKAAPTENATLSCEVAQDKTEVKWYKEGKLITSSKKFKVESEGKSRRLVVSQVEKKDAGEYTCEAAGQKMTFKIVVTEAEDAFINKEKVQKEVKAAPTENATLSCEVAQDKTEVKWYKEGKLITSSKKFKVETEGKSRRLVKEVKAAPTENATLSCEVAQDKTEVKWYKEGKLITSSKKFKVESEGKSRRLVVSQVEKKDAGEYTCEAAGQKMTFKIDVTEPKPAFINQEKVQKEVRAVLAGSAALSCEVAQDTTEVKWYKDGRLLASSRKFKMETVGKIRRLVVEQLEKKDAGEYVCEAAGQKLTFKLEATEPEAKFEKEFVQKEPLVVQEHDSITLTTAVTPETAAVKWYKDGREIKASKKYEIKSEGASRTLTVNLAESTDTAVYACQTKNDKQEFKVQVKEIPVTFAKKLEAVNAEIGGSVTLTCEVSHAKGKVVWRRNAVEIKPGKRFQIHEEGIKRTLTITGIRVEDEGEYFCESRDDKCSITITPKAPRVVKFVTSLNNVASEEGKEAVFKCTVSPSDAVVTWFRNGVKIEASKKYVISQKDTSHSLTITDLTLEDAAEISANAEGVESTASLRVREASISFKKKLEPKTVEERDTVTLEVELTKPAEVKWMRNSIVLKPSEKIEIKAEGTKHILIVKDISFADRGFYCCESPDDKTQAKINVESKLKSCQIKLVRGMQPVEVSEKGTATFTVELSHEDVEGTWQKDGVRLKPTPNIVMGVQGKKHSLTLSSVTLEDAGLISFKAEGLHSSGRLTVTELPVKISKPLADIIVTQKDKVTLECELSRPNVEVKWFKDGKELRQSKTVGITSQGNKRSLIIHKCEYEDQGTYTCQAAEDKTSATLKVHARDIRIVKPLEDVEVNEYESASFVCEISHDEVQTQWYKDDNKLKADDNIRMRQDELPVKIVKPLRDKIALEKHRGFLECQVSRASAKVKWYKKDVEIHPSDKYEIVSDGVYRKLIINDADYEDEDTYTCDAFDDKSSAHFFVEEQSINIVKELCDEDVTEPEEAKFECEISIPSVKPPKWYLRGEVLQAGRNIIMQQEGTIHRLTILKTTTDMTGTIQFSIGKSKSTANLLVRDYNIQITRKMEDKTALERHSVILSCDFRPSPKVVKWFKGHTPIEPSEKYKIKRDKYSAELKILKVKPDDAGVYKCRAGAAETEATLTVEGMSREGCLF</sequence>
<feature type="domain" description="Ig-like" evidence="22">
    <location>
        <begin position="1525"/>
        <end position="1613"/>
    </location>
</feature>
<evidence type="ECO:0000256" key="20">
    <source>
        <dbReference type="ARBA" id="ARBA00047899"/>
    </source>
</evidence>
<feature type="non-terminal residue" evidence="24">
    <location>
        <position position="1"/>
    </location>
</feature>
<dbReference type="GO" id="GO:0005516">
    <property type="term" value="F:calmodulin binding"/>
    <property type="evidence" value="ECO:0007669"/>
    <property type="project" value="UniProtKB-KW"/>
</dbReference>
<comment type="subcellular location">
    <subcellularLocation>
        <location evidence="3">Cytoplasm</location>
    </subcellularLocation>
    <subcellularLocation>
        <location evidence="2">Nucleus</location>
    </subcellularLocation>
</comment>
<keyword evidence="7" id="KW-0723">Serine/threonine-protein kinase</keyword>
<dbReference type="FunFam" id="2.60.40.10:FF:000211">
    <property type="entry name" value="Obscurin-like protein 1"/>
    <property type="match status" value="3"/>
</dbReference>
<evidence type="ECO:0000313" key="25">
    <source>
        <dbReference type="Proteomes" id="UP000198323"/>
    </source>
</evidence>
<evidence type="ECO:0000313" key="24">
    <source>
        <dbReference type="EMBL" id="OXB65540.1"/>
    </source>
</evidence>
<evidence type="ECO:0000256" key="4">
    <source>
        <dbReference type="ARBA" id="ARBA00006692"/>
    </source>
</evidence>
<keyword evidence="6" id="KW-0963">Cytoplasm</keyword>
<dbReference type="OrthoDB" id="10072266at2759"/>
<keyword evidence="13" id="KW-0418">Kinase</keyword>
<feature type="domain" description="Ig-like" evidence="22">
    <location>
        <begin position="50"/>
        <end position="143"/>
    </location>
</feature>
<feature type="domain" description="Ig-like" evidence="22">
    <location>
        <begin position="1978"/>
        <end position="2062"/>
    </location>
</feature>
<reference evidence="24 25" key="1">
    <citation type="submission" date="2016-07" db="EMBL/GenBank/DDBJ databases">
        <title>Disparate Historic Effective Population Sizes Predicted by Modern Levels of Genome Diversity for the Scaled Quail (Callipepla squamata) and the Northern Bobwhite (Colinus virginianus): Inferences from First and Second Generation Draft Genome Assemblies for Sympatric New World Quail.</title>
        <authorList>
            <person name="Oldeschulte D.L."/>
            <person name="Halley Y.A."/>
            <person name="Bhattarai E.K."/>
            <person name="Brashear W.A."/>
            <person name="Hill J."/>
            <person name="Metz R.P."/>
            <person name="Johnson C.D."/>
            <person name="Rollins D."/>
            <person name="Peterson M.J."/>
            <person name="Bickhart D.M."/>
            <person name="Decker J.E."/>
            <person name="Seabury C.M."/>
        </authorList>
    </citation>
    <scope>NUCLEOTIDE SEQUENCE [LARGE SCALE GENOMIC DNA]</scope>
    <source>
        <strain evidence="24 25">Texas</strain>
        <tissue evidence="24">Leg muscle</tissue>
    </source>
</reference>
<dbReference type="InterPro" id="IPR013783">
    <property type="entry name" value="Ig-like_fold"/>
</dbReference>
<evidence type="ECO:0000256" key="6">
    <source>
        <dbReference type="ARBA" id="ARBA00022490"/>
    </source>
</evidence>
<dbReference type="PROSITE" id="PS50853">
    <property type="entry name" value="FN3"/>
    <property type="match status" value="1"/>
</dbReference>
<keyword evidence="25" id="KW-1185">Reference proteome</keyword>
<feature type="domain" description="Ig-like" evidence="22">
    <location>
        <begin position="309"/>
        <end position="392"/>
    </location>
</feature>
<evidence type="ECO:0000256" key="2">
    <source>
        <dbReference type="ARBA" id="ARBA00004123"/>
    </source>
</evidence>
<dbReference type="SUPFAM" id="SSF48726">
    <property type="entry name" value="Immunoglobulin"/>
    <property type="match status" value="26"/>
</dbReference>
<dbReference type="InterPro" id="IPR013098">
    <property type="entry name" value="Ig_I-set"/>
</dbReference>
<dbReference type="FunFam" id="2.60.40.10:FF:000107">
    <property type="entry name" value="Myosin, light chain kinase a"/>
    <property type="match status" value="1"/>
</dbReference>
<evidence type="ECO:0000256" key="18">
    <source>
        <dbReference type="ARBA" id="ARBA00023242"/>
    </source>
</evidence>
<dbReference type="InterPro" id="IPR052385">
    <property type="entry name" value="Obscurin/Obscurin-like_Reg"/>
</dbReference>
<dbReference type="STRING" id="9009.A0A226NDV4"/>
<evidence type="ECO:0000256" key="3">
    <source>
        <dbReference type="ARBA" id="ARBA00004496"/>
    </source>
</evidence>
<dbReference type="GO" id="GO:0055013">
    <property type="term" value="P:cardiac muscle cell development"/>
    <property type="evidence" value="ECO:0007669"/>
    <property type="project" value="UniProtKB-ARBA"/>
</dbReference>
<feature type="domain" description="Ig-like" evidence="22">
    <location>
        <begin position="1218"/>
        <end position="1284"/>
    </location>
</feature>
<gene>
    <name evidence="24" type="ORF">ASZ78_001847</name>
</gene>
<comment type="cofactor">
    <cofactor evidence="1">
        <name>Mg(2+)</name>
        <dbReference type="ChEBI" id="CHEBI:18420"/>
    </cofactor>
</comment>
<dbReference type="GO" id="GO:0005737">
    <property type="term" value="C:cytoplasm"/>
    <property type="evidence" value="ECO:0007669"/>
    <property type="project" value="UniProtKB-SubCell"/>
</dbReference>
<keyword evidence="16" id="KW-0112">Calmodulin-binding</keyword>
<keyword evidence="15" id="KW-0460">Magnesium</keyword>
<dbReference type="FunFam" id="2.60.40.10:FF:000599">
    <property type="entry name" value="obscurin isoform X3"/>
    <property type="match status" value="1"/>
</dbReference>
<dbReference type="FunFam" id="2.60.40.10:FF:000214">
    <property type="entry name" value="titin isoform X1"/>
    <property type="match status" value="5"/>
</dbReference>
<keyword evidence="14" id="KW-0067">ATP-binding</keyword>
<dbReference type="InterPro" id="IPR007110">
    <property type="entry name" value="Ig-like_dom"/>
</dbReference>
<evidence type="ECO:0000256" key="5">
    <source>
        <dbReference type="ARBA" id="ARBA00012513"/>
    </source>
</evidence>
<feature type="domain" description="Ig-like" evidence="22">
    <location>
        <begin position="757"/>
        <end position="828"/>
    </location>
</feature>
<dbReference type="GO" id="GO:0005634">
    <property type="term" value="C:nucleus"/>
    <property type="evidence" value="ECO:0007669"/>
    <property type="project" value="UniProtKB-SubCell"/>
</dbReference>
<evidence type="ECO:0000256" key="12">
    <source>
        <dbReference type="ARBA" id="ARBA00022741"/>
    </source>
</evidence>
<dbReference type="InterPro" id="IPR036116">
    <property type="entry name" value="FN3_sf"/>
</dbReference>
<feature type="domain" description="Ig-like" evidence="22">
    <location>
        <begin position="1126"/>
        <end position="1192"/>
    </location>
</feature>
<proteinExistence type="inferred from homology"/>
<feature type="domain" description="Ig-like" evidence="22">
    <location>
        <begin position="1435"/>
        <end position="1521"/>
    </location>
</feature>
<dbReference type="FunFam" id="2.60.40.10:FF:000050">
    <property type="entry name" value="Titin isoform B"/>
    <property type="match status" value="2"/>
</dbReference>
<keyword evidence="10" id="KW-0479">Metal-binding</keyword>
<feature type="domain" description="Ig-like" evidence="22">
    <location>
        <begin position="2121"/>
        <end position="2212"/>
    </location>
</feature>
<comment type="similarity">
    <text evidence="4">Belongs to the protein kinase superfamily. CAMK Ser/Thr protein kinase family.</text>
</comment>
<dbReference type="InterPro" id="IPR003961">
    <property type="entry name" value="FN3_dom"/>
</dbReference>